<dbReference type="AlphaFoldDB" id="A0A1I7RUZ9"/>
<keyword evidence="2" id="KW-0472">Membrane</keyword>
<organism evidence="5 7">
    <name type="scientific">Bursaphelenchus xylophilus</name>
    <name type="common">Pinewood nematode worm</name>
    <name type="synonym">Aphelenchoides xylophilus</name>
    <dbReference type="NCBI Taxonomy" id="6326"/>
    <lineage>
        <taxon>Eukaryota</taxon>
        <taxon>Metazoa</taxon>
        <taxon>Ecdysozoa</taxon>
        <taxon>Nematoda</taxon>
        <taxon>Chromadorea</taxon>
        <taxon>Rhabditida</taxon>
        <taxon>Tylenchina</taxon>
        <taxon>Tylenchomorpha</taxon>
        <taxon>Aphelenchoidea</taxon>
        <taxon>Aphelenchoididae</taxon>
        <taxon>Bursaphelenchus</taxon>
    </lineage>
</organism>
<keyword evidence="2" id="KW-0812">Transmembrane</keyword>
<keyword evidence="6" id="KW-1185">Reference proteome</keyword>
<feature type="region of interest" description="Disordered" evidence="1">
    <location>
        <begin position="346"/>
        <end position="373"/>
    </location>
</feature>
<evidence type="ECO:0000256" key="2">
    <source>
        <dbReference type="SAM" id="Phobius"/>
    </source>
</evidence>
<sequence>MRLILLAFLPVLSALSPRGPPPDAAEPYYKFKNLFEKCAELKKFFPVSAASAQMWSLNMKDEKIVIHKLVFNLVDMQIDTKSVDVTSATSDSAIWNHNMKGLGYFLDSEWPTFQWESDEPGPSNQLDLGNTNGTCYGFATEDYVYTQVFQEDGAKKFARWRVDLSGEVEILGDASPDENVLLFQYKFGPAYYLTDQNCLQINDLRQLSDGYKSFRKCNTSQGMFAFSDLYEWYSLSAFAWLTRECDGEIWSNYWAHVFVKIRFLPGYPPAIRRTTTLTPFATTPSSTTTEEEITYHSPCPNVTNIYRIVLLTLAIILVLIGINNVIFCVYMRRKVKEAKLQAARFESSQDSKGSTSTGKATATSTTTATTAADSSTTKISRLATMSSLSSEGLPKDAVTKLLLSPEIEKIFDQNEVEGIEAELPYTPLERQPEPPEGFFCTFGKIGVTIPAKTFYKTFGEFEMEMGGELCTVQFEDVKSELNRIEAMAAVMRQAQKKQINGTIPEFMVTAQLDAFNFRLLVAKKLGPSIEKQVLSGNLSTEERLKLVSLTFNCMEDLLFSNIVHRDIKPSSFHYDFVGSKLLISNLGLARITPKSPRLKLPFFGNLTFCSPSTHLKLERTHFDDMVSYFYVVLWIFKKDLLIWSSETDKTVVYQLKSDLMEGKLLEERLKKFIKHEKIIEFLSQLFRLILMLPPKRPSYRKIKELIGKN</sequence>
<dbReference type="Proteomes" id="UP000659654">
    <property type="component" value="Unassembled WGS sequence"/>
</dbReference>
<evidence type="ECO:0000256" key="1">
    <source>
        <dbReference type="SAM" id="MobiDB-lite"/>
    </source>
</evidence>
<evidence type="ECO:0000313" key="6">
    <source>
        <dbReference type="Proteomes" id="UP000659654"/>
    </source>
</evidence>
<proteinExistence type="predicted"/>
<dbReference type="EMBL" id="CAJFCV020000003">
    <property type="protein sequence ID" value="CAG9105257.1"/>
    <property type="molecule type" value="Genomic_DNA"/>
</dbReference>
<evidence type="ECO:0000313" key="3">
    <source>
        <dbReference type="EMBL" id="CAD5219751.1"/>
    </source>
</evidence>
<dbReference type="WBParaSite" id="BXY_0456000.1">
    <property type="protein sequence ID" value="BXY_0456000.1"/>
    <property type="gene ID" value="BXY_0456000"/>
</dbReference>
<evidence type="ECO:0000313" key="4">
    <source>
        <dbReference type="EMBL" id="CAG9105257.1"/>
    </source>
</evidence>
<dbReference type="InterPro" id="IPR050235">
    <property type="entry name" value="CK1_Ser-Thr_kinase"/>
</dbReference>
<evidence type="ECO:0000313" key="7">
    <source>
        <dbReference type="WBParaSite" id="BXY_0456000.1"/>
    </source>
</evidence>
<dbReference type="EMBL" id="CAJFDI010000003">
    <property type="protein sequence ID" value="CAD5219751.1"/>
    <property type="molecule type" value="Genomic_DNA"/>
</dbReference>
<dbReference type="eggNOG" id="KOG1164">
    <property type="taxonomic scope" value="Eukaryota"/>
</dbReference>
<feature type="transmembrane region" description="Helical" evidence="2">
    <location>
        <begin position="305"/>
        <end position="330"/>
    </location>
</feature>
<protein>
    <submittedName>
        <fullName evidence="3">(pine wood nematode) hypothetical protein</fullName>
    </submittedName>
</protein>
<keyword evidence="2" id="KW-1133">Transmembrane helix</keyword>
<dbReference type="SUPFAM" id="SSF56112">
    <property type="entry name" value="Protein kinase-like (PK-like)"/>
    <property type="match status" value="1"/>
</dbReference>
<accession>A0A1I7RUZ9</accession>
<dbReference type="PANTHER" id="PTHR11909">
    <property type="entry name" value="CASEIN KINASE-RELATED"/>
    <property type="match status" value="1"/>
</dbReference>
<reference evidence="4" key="2">
    <citation type="submission" date="2020-08" db="EMBL/GenBank/DDBJ databases">
        <authorList>
            <person name="Kikuchi T."/>
        </authorList>
    </citation>
    <scope>NUCLEOTIDE SEQUENCE</scope>
    <source>
        <strain evidence="3">Ka4C1</strain>
    </source>
</reference>
<reference evidence="7" key="1">
    <citation type="submission" date="2016-11" db="UniProtKB">
        <authorList>
            <consortium name="WormBaseParasite"/>
        </authorList>
    </citation>
    <scope>IDENTIFICATION</scope>
</reference>
<evidence type="ECO:0000313" key="5">
    <source>
        <dbReference type="Proteomes" id="UP000095284"/>
    </source>
</evidence>
<dbReference type="Gene3D" id="1.10.510.10">
    <property type="entry name" value="Transferase(Phosphotransferase) domain 1"/>
    <property type="match status" value="1"/>
</dbReference>
<gene>
    <name evidence="3" type="ORF">BXYJ_LOCUS5835</name>
</gene>
<dbReference type="SMR" id="A0A1I7RUZ9"/>
<dbReference type="Proteomes" id="UP000582659">
    <property type="component" value="Unassembled WGS sequence"/>
</dbReference>
<name>A0A1I7RUZ9_BURXY</name>
<dbReference type="Proteomes" id="UP000095284">
    <property type="component" value="Unplaced"/>
</dbReference>
<feature type="compositionally biased region" description="Low complexity" evidence="1">
    <location>
        <begin position="350"/>
        <end position="373"/>
    </location>
</feature>
<dbReference type="InterPro" id="IPR011009">
    <property type="entry name" value="Kinase-like_dom_sf"/>
</dbReference>